<keyword evidence="3" id="KW-1185">Reference proteome</keyword>
<comment type="caution">
    <text evidence="2">The sequence shown here is derived from an EMBL/GenBank/DDBJ whole genome shotgun (WGS) entry which is preliminary data.</text>
</comment>
<organism evidence="2 3">
    <name type="scientific">Gnomoniopsis smithogilvyi</name>
    <dbReference type="NCBI Taxonomy" id="1191159"/>
    <lineage>
        <taxon>Eukaryota</taxon>
        <taxon>Fungi</taxon>
        <taxon>Dikarya</taxon>
        <taxon>Ascomycota</taxon>
        <taxon>Pezizomycotina</taxon>
        <taxon>Sordariomycetes</taxon>
        <taxon>Sordariomycetidae</taxon>
        <taxon>Diaporthales</taxon>
        <taxon>Gnomoniaceae</taxon>
        <taxon>Gnomoniopsis</taxon>
    </lineage>
</organism>
<accession>A0A9W8YYQ2</accession>
<dbReference type="Gene3D" id="2.170.270.10">
    <property type="entry name" value="SET domain"/>
    <property type="match status" value="1"/>
</dbReference>
<dbReference type="Proteomes" id="UP001140453">
    <property type="component" value="Unassembled WGS sequence"/>
</dbReference>
<dbReference type="EMBL" id="JAPEVB010000002">
    <property type="protein sequence ID" value="KAJ4393277.1"/>
    <property type="molecule type" value="Genomic_DNA"/>
</dbReference>
<name>A0A9W8YYQ2_9PEZI</name>
<evidence type="ECO:0000259" key="1">
    <source>
        <dbReference type="PROSITE" id="PS50280"/>
    </source>
</evidence>
<dbReference type="InterPro" id="IPR046341">
    <property type="entry name" value="SET_dom_sf"/>
</dbReference>
<reference evidence="2" key="1">
    <citation type="submission" date="2022-10" db="EMBL/GenBank/DDBJ databases">
        <title>Tapping the CABI collections for fungal endophytes: first genome assemblies for Collariella, Neodidymelliopsis, Ascochyta clinopodiicola, Didymella pomorum, Didymosphaeria variabile, Neocosmospora piperis and Neocucurbitaria cava.</title>
        <authorList>
            <person name="Hill R."/>
        </authorList>
    </citation>
    <scope>NUCLEOTIDE SEQUENCE</scope>
    <source>
        <strain evidence="2">IMI 355082</strain>
    </source>
</reference>
<dbReference type="SUPFAM" id="SSF82199">
    <property type="entry name" value="SET domain"/>
    <property type="match status" value="1"/>
</dbReference>
<evidence type="ECO:0000313" key="3">
    <source>
        <dbReference type="Proteomes" id="UP001140453"/>
    </source>
</evidence>
<proteinExistence type="predicted"/>
<feature type="domain" description="SET" evidence="1">
    <location>
        <begin position="1"/>
        <end position="111"/>
    </location>
</feature>
<sequence>MAMVTLYCNEQEGQDKDAKDMIGNSLFDGTKIGSTPLELMTPILQEQIFGEGTTMDSGVFFLTSRINHSCCPNAWYDFNPHTSNRQPRIEMLTTHAICDIAAGEQILLGYDAVSLKLREKRTEELASMDAYNCDNSVCALCTDPLVEASQQRAYTLWQAADYWARPWP</sequence>
<dbReference type="OrthoDB" id="265717at2759"/>
<protein>
    <recommendedName>
        <fullName evidence="1">SET domain-containing protein</fullName>
    </recommendedName>
</protein>
<gene>
    <name evidence="2" type="ORF">N0V93_002485</name>
</gene>
<dbReference type="Pfam" id="PF00856">
    <property type="entry name" value="SET"/>
    <property type="match status" value="1"/>
</dbReference>
<dbReference type="InterPro" id="IPR001214">
    <property type="entry name" value="SET_dom"/>
</dbReference>
<dbReference type="PANTHER" id="PTHR47332:SF4">
    <property type="entry name" value="SET DOMAIN-CONTAINING PROTEIN 5"/>
    <property type="match status" value="1"/>
</dbReference>
<dbReference type="AlphaFoldDB" id="A0A9W8YYQ2"/>
<evidence type="ECO:0000313" key="2">
    <source>
        <dbReference type="EMBL" id="KAJ4393277.1"/>
    </source>
</evidence>
<dbReference type="PROSITE" id="PS50280">
    <property type="entry name" value="SET"/>
    <property type="match status" value="1"/>
</dbReference>
<dbReference type="PANTHER" id="PTHR47332">
    <property type="entry name" value="SET DOMAIN-CONTAINING PROTEIN 5"/>
    <property type="match status" value="1"/>
</dbReference>
<dbReference type="InterPro" id="IPR053185">
    <property type="entry name" value="SET_domain_protein"/>
</dbReference>